<organism evidence="7 8">
    <name type="scientific">Dethiosulfatarculus sandiegensis</name>
    <dbReference type="NCBI Taxonomy" id="1429043"/>
    <lineage>
        <taxon>Bacteria</taxon>
        <taxon>Pseudomonadati</taxon>
        <taxon>Thermodesulfobacteriota</taxon>
        <taxon>Desulfarculia</taxon>
        <taxon>Desulfarculales</taxon>
        <taxon>Desulfarculaceae</taxon>
        <taxon>Dethiosulfatarculus</taxon>
    </lineage>
</organism>
<dbReference type="InterPro" id="IPR035965">
    <property type="entry name" value="PAS-like_dom_sf"/>
</dbReference>
<dbReference type="InterPro" id="IPR025944">
    <property type="entry name" value="Sigma_54_int_dom_CS"/>
</dbReference>
<dbReference type="PROSITE" id="PS50045">
    <property type="entry name" value="SIGMA54_INTERACT_4"/>
    <property type="match status" value="1"/>
</dbReference>
<accession>A0A0D2JNQ7</accession>
<evidence type="ECO:0000313" key="7">
    <source>
        <dbReference type="EMBL" id="KIX11125.1"/>
    </source>
</evidence>
<gene>
    <name evidence="7" type="ORF">X474_25805</name>
</gene>
<evidence type="ECO:0000259" key="6">
    <source>
        <dbReference type="PROSITE" id="PS50112"/>
    </source>
</evidence>
<dbReference type="PANTHER" id="PTHR32071">
    <property type="entry name" value="TRANSCRIPTIONAL REGULATORY PROTEIN"/>
    <property type="match status" value="1"/>
</dbReference>
<dbReference type="Pfam" id="PF25601">
    <property type="entry name" value="AAA_lid_14"/>
    <property type="match status" value="1"/>
</dbReference>
<keyword evidence="3" id="KW-0805">Transcription regulation</keyword>
<dbReference type="InterPro" id="IPR002197">
    <property type="entry name" value="HTH_Fis"/>
</dbReference>
<dbReference type="InterPro" id="IPR002078">
    <property type="entry name" value="Sigma_54_int"/>
</dbReference>
<keyword evidence="2" id="KW-0067">ATP-binding</keyword>
<dbReference type="FunFam" id="3.40.50.300:FF:000006">
    <property type="entry name" value="DNA-binding transcriptional regulator NtrC"/>
    <property type="match status" value="1"/>
</dbReference>
<dbReference type="STRING" id="1429043.X474_25805"/>
<protein>
    <submittedName>
        <fullName evidence="7">Fis family transcriptional regulator</fullName>
    </submittedName>
</protein>
<evidence type="ECO:0000313" key="8">
    <source>
        <dbReference type="Proteomes" id="UP000032233"/>
    </source>
</evidence>
<dbReference type="Proteomes" id="UP000032233">
    <property type="component" value="Unassembled WGS sequence"/>
</dbReference>
<dbReference type="Pfam" id="PF13426">
    <property type="entry name" value="PAS_9"/>
    <property type="match status" value="1"/>
</dbReference>
<dbReference type="GO" id="GO:0005524">
    <property type="term" value="F:ATP binding"/>
    <property type="evidence" value="ECO:0007669"/>
    <property type="project" value="UniProtKB-KW"/>
</dbReference>
<dbReference type="InterPro" id="IPR027417">
    <property type="entry name" value="P-loop_NTPase"/>
</dbReference>
<keyword evidence="1" id="KW-0547">Nucleotide-binding</keyword>
<dbReference type="SUPFAM" id="SSF46689">
    <property type="entry name" value="Homeodomain-like"/>
    <property type="match status" value="1"/>
</dbReference>
<comment type="caution">
    <text evidence="7">The sequence shown here is derived from an EMBL/GenBank/DDBJ whole genome shotgun (WGS) entry which is preliminary data.</text>
</comment>
<dbReference type="InterPro" id="IPR003593">
    <property type="entry name" value="AAA+_ATPase"/>
</dbReference>
<evidence type="ECO:0000259" key="5">
    <source>
        <dbReference type="PROSITE" id="PS50045"/>
    </source>
</evidence>
<dbReference type="Gene3D" id="3.40.50.300">
    <property type="entry name" value="P-loop containing nucleotide triphosphate hydrolases"/>
    <property type="match status" value="1"/>
</dbReference>
<dbReference type="Gene3D" id="1.10.10.60">
    <property type="entry name" value="Homeodomain-like"/>
    <property type="match status" value="1"/>
</dbReference>
<dbReference type="GO" id="GO:0006355">
    <property type="term" value="P:regulation of DNA-templated transcription"/>
    <property type="evidence" value="ECO:0007669"/>
    <property type="project" value="InterPro"/>
</dbReference>
<dbReference type="InterPro" id="IPR009057">
    <property type="entry name" value="Homeodomain-like_sf"/>
</dbReference>
<dbReference type="AlphaFoldDB" id="A0A0D2JNQ7"/>
<dbReference type="SMART" id="SM00382">
    <property type="entry name" value="AAA"/>
    <property type="match status" value="1"/>
</dbReference>
<dbReference type="Pfam" id="PF00158">
    <property type="entry name" value="Sigma54_activat"/>
    <property type="match status" value="1"/>
</dbReference>
<dbReference type="PRINTS" id="PR01590">
    <property type="entry name" value="HTHFIS"/>
</dbReference>
<dbReference type="CDD" id="cd00130">
    <property type="entry name" value="PAS"/>
    <property type="match status" value="1"/>
</dbReference>
<keyword evidence="8" id="KW-1185">Reference proteome</keyword>
<dbReference type="PANTHER" id="PTHR32071:SF57">
    <property type="entry name" value="C4-DICARBOXYLATE TRANSPORT TRANSCRIPTIONAL REGULATORY PROTEIN DCTD"/>
    <property type="match status" value="1"/>
</dbReference>
<sequence length="721" mass="79031">MFSEDLAFQPRRLKGVQMYQLIRRGKELRLVARKGKKSPDLFAVDRPVALPGYAPSTRPIPDSQTWRNFVKTGKIRPGLAASHIIASWSRCHKAEVEFAGGACRDILSPRELSKREGSLFEISAPVMDALNLWLKDQPFMVVLVDQDGYIIRSVGDASALRQAEGLNFGPGANWSEFSVGTNAIGTALTIGTHVQVTGREHYNDGHHKWTCAASPILAPNGSPVGCLDISGPMENANPKILEMAKAASLFIEDRIGLEHGWHELLRRKNKIDAVLQMVNEPVLTLNPQGEIVEANQAASRLLGRSLQGLLGRPYQSFFSIGGALKTALEASQGVQGTARIHTGKGTVTGFFNCRGFQDSQGHRGGFLLTLAENPDTRIKAALQQGDPVTYGFADIMGKSRELKQVVEHAKAAAKGDSTVLLLGESGVGKEVFAQAIHQAGARSRKPFVAVNCGAFTKELVQSELFGYTDGAFTGATKGGRPGKLEQADHGTLFLDEVAEMPLEIQVNLLRFLENRTFRRVGGGKIRTADVRIIAATNRDLNQEVEKGNFRRDLFYRLYVVAMEIPSLRKRQEDIPLLALHFLSRLALRQGKEISGFTKPAKQALAAYSWPGNVRELQNALERAVNFCRKKRIGLADLPKEVQRLGAPDGESQDQDILPLAELEKRAILEALSLYKGNVSQTARALGIGRNTLYDKIRRHGIVLYSARGRSGKDICSNSVHP</sequence>
<name>A0A0D2JNQ7_9BACT</name>
<dbReference type="EMBL" id="AZAC01000067">
    <property type="protein sequence ID" value="KIX11125.1"/>
    <property type="molecule type" value="Genomic_DNA"/>
</dbReference>
<dbReference type="Gene3D" id="3.30.450.40">
    <property type="match status" value="1"/>
</dbReference>
<dbReference type="Gene3D" id="1.10.8.60">
    <property type="match status" value="1"/>
</dbReference>
<evidence type="ECO:0000256" key="4">
    <source>
        <dbReference type="ARBA" id="ARBA00023163"/>
    </source>
</evidence>
<dbReference type="InParanoid" id="A0A0D2JNQ7"/>
<dbReference type="GO" id="GO:0043565">
    <property type="term" value="F:sequence-specific DNA binding"/>
    <property type="evidence" value="ECO:0007669"/>
    <property type="project" value="InterPro"/>
</dbReference>
<feature type="domain" description="PAS" evidence="6">
    <location>
        <begin position="267"/>
        <end position="312"/>
    </location>
</feature>
<dbReference type="FunCoup" id="A0A0D2JNQ7">
    <property type="interactions" value="1"/>
</dbReference>
<dbReference type="SUPFAM" id="SSF55781">
    <property type="entry name" value="GAF domain-like"/>
    <property type="match status" value="1"/>
</dbReference>
<evidence type="ECO:0000256" key="2">
    <source>
        <dbReference type="ARBA" id="ARBA00022840"/>
    </source>
</evidence>
<dbReference type="PROSITE" id="PS00688">
    <property type="entry name" value="SIGMA54_INTERACT_3"/>
    <property type="match status" value="1"/>
</dbReference>
<dbReference type="InterPro" id="IPR000014">
    <property type="entry name" value="PAS"/>
</dbReference>
<dbReference type="PROSITE" id="PS00675">
    <property type="entry name" value="SIGMA54_INTERACT_1"/>
    <property type="match status" value="1"/>
</dbReference>
<dbReference type="Pfam" id="PF02954">
    <property type="entry name" value="HTH_8"/>
    <property type="match status" value="1"/>
</dbReference>
<dbReference type="PROSITE" id="PS50112">
    <property type="entry name" value="PAS"/>
    <property type="match status" value="1"/>
</dbReference>
<dbReference type="InterPro" id="IPR029016">
    <property type="entry name" value="GAF-like_dom_sf"/>
</dbReference>
<keyword evidence="4" id="KW-0804">Transcription</keyword>
<dbReference type="PATRIC" id="fig|1429043.3.peg.5452"/>
<evidence type="ECO:0000256" key="1">
    <source>
        <dbReference type="ARBA" id="ARBA00022741"/>
    </source>
</evidence>
<dbReference type="Gene3D" id="3.30.450.20">
    <property type="entry name" value="PAS domain"/>
    <property type="match status" value="1"/>
</dbReference>
<dbReference type="CDD" id="cd00009">
    <property type="entry name" value="AAA"/>
    <property type="match status" value="1"/>
</dbReference>
<dbReference type="SMART" id="SM00091">
    <property type="entry name" value="PAS"/>
    <property type="match status" value="1"/>
</dbReference>
<evidence type="ECO:0000256" key="3">
    <source>
        <dbReference type="ARBA" id="ARBA00023015"/>
    </source>
</evidence>
<feature type="domain" description="Sigma-54 factor interaction" evidence="5">
    <location>
        <begin position="395"/>
        <end position="625"/>
    </location>
</feature>
<reference evidence="7 8" key="1">
    <citation type="submission" date="2013-11" db="EMBL/GenBank/DDBJ databases">
        <title>Metagenomic analysis of a methanogenic consortium involved in long chain n-alkane degradation.</title>
        <authorList>
            <person name="Davidova I.A."/>
            <person name="Callaghan A.V."/>
            <person name="Wawrik B."/>
            <person name="Pruitt S."/>
            <person name="Marks C."/>
            <person name="Duncan K.E."/>
            <person name="Suflita J.M."/>
        </authorList>
    </citation>
    <scope>NUCLEOTIDE SEQUENCE [LARGE SCALE GENOMIC DNA]</scope>
    <source>
        <strain evidence="7 8">SPR</strain>
    </source>
</reference>
<dbReference type="SUPFAM" id="SSF52540">
    <property type="entry name" value="P-loop containing nucleoside triphosphate hydrolases"/>
    <property type="match status" value="1"/>
</dbReference>
<proteinExistence type="predicted"/>
<dbReference type="SUPFAM" id="SSF55785">
    <property type="entry name" value="PYP-like sensor domain (PAS domain)"/>
    <property type="match status" value="1"/>
</dbReference>
<dbReference type="InterPro" id="IPR025662">
    <property type="entry name" value="Sigma_54_int_dom_ATP-bd_1"/>
</dbReference>
<dbReference type="InterPro" id="IPR058031">
    <property type="entry name" value="AAA_lid_NorR"/>
</dbReference>